<dbReference type="NCBIfam" id="TIGR00546">
    <property type="entry name" value="lnt"/>
    <property type="match status" value="1"/>
</dbReference>
<dbReference type="Pfam" id="PF00795">
    <property type="entry name" value="CN_hydrolase"/>
    <property type="match status" value="1"/>
</dbReference>
<keyword evidence="5 9" id="KW-0812">Transmembrane</keyword>
<keyword evidence="7 9" id="KW-0472">Membrane</keyword>
<dbReference type="InterPro" id="IPR036526">
    <property type="entry name" value="C-N_Hydrolase_sf"/>
</dbReference>
<name>A0ABN8W137_9BACT</name>
<dbReference type="EMBL" id="OX336137">
    <property type="protein sequence ID" value="CAI2719704.1"/>
    <property type="molecule type" value="Genomic_DNA"/>
</dbReference>
<sequence length="524" mass="58638">MKFFGLALATGVLLALSFPRMDWEFLAWGALIPLFFAIFGQSPKRAALLGFVAGLAFYGLSLSWVTNTLVNYGNIPSVIAWPILFLLAAYLSAYIALFCFLTIHLSRNQPLYFIALAPFLWTTLEYLRSTHLEYGFSWQGLGYSQYLNLPVLQMADLTGVYGISFLIVTVNAGLFYLFHPRLRREMPWRRYRTPVSVVMFGLYALVLAYGWAALNAHEEQPVKPLKVAMVQGNIPQQMKWDPQYKEQILATYRELTMRAVVSSPDFIVWPEAVTPFYFLNDLDGTSAVVQLADELNTPLLFGSPRAEQQDGTWVSYNSAYLLSGDGNIKGRYDKIHLVPFGEFIPWQSVLFFLDKLVVGIGDFGRGSEATLFEINGYKFAVSICYEITFPDLVRRPVGNGAQFLVNITNDAWFGKSAASYQHISMAALRAVENRVPIVRAANTGITGAVDTLGRIHPTTELFEREVLIASIQPRTAPPTLYARYGDWFCYLCMVVSIALGTLAWRRTRTLPAAPQATPPGPSPS</sequence>
<evidence type="ECO:0000256" key="1">
    <source>
        <dbReference type="ARBA" id="ARBA00004651"/>
    </source>
</evidence>
<feature type="transmembrane region" description="Helical" evidence="9">
    <location>
        <begin position="159"/>
        <end position="179"/>
    </location>
</feature>
<dbReference type="InterPro" id="IPR003010">
    <property type="entry name" value="C-N_Hydrolase"/>
</dbReference>
<keyword evidence="3 9" id="KW-1003">Cell membrane</keyword>
<evidence type="ECO:0000313" key="12">
    <source>
        <dbReference type="Proteomes" id="UP001157733"/>
    </source>
</evidence>
<organism evidence="11 12">
    <name type="scientific">Nitrospina watsonii</name>
    <dbReference type="NCBI Taxonomy" id="1323948"/>
    <lineage>
        <taxon>Bacteria</taxon>
        <taxon>Pseudomonadati</taxon>
        <taxon>Nitrospinota/Tectimicrobiota group</taxon>
        <taxon>Nitrospinota</taxon>
        <taxon>Nitrospinia</taxon>
        <taxon>Nitrospinales</taxon>
        <taxon>Nitrospinaceae</taxon>
        <taxon>Nitrospina</taxon>
    </lineage>
</organism>
<keyword evidence="6 9" id="KW-1133">Transmembrane helix</keyword>
<dbReference type="Proteomes" id="UP001157733">
    <property type="component" value="Chromosome"/>
</dbReference>
<proteinExistence type="inferred from homology"/>
<evidence type="ECO:0000256" key="4">
    <source>
        <dbReference type="ARBA" id="ARBA00022679"/>
    </source>
</evidence>
<evidence type="ECO:0000256" key="5">
    <source>
        <dbReference type="ARBA" id="ARBA00022692"/>
    </source>
</evidence>
<evidence type="ECO:0000256" key="8">
    <source>
        <dbReference type="ARBA" id="ARBA00023315"/>
    </source>
</evidence>
<evidence type="ECO:0000256" key="3">
    <source>
        <dbReference type="ARBA" id="ARBA00022475"/>
    </source>
</evidence>
<evidence type="ECO:0000256" key="7">
    <source>
        <dbReference type="ARBA" id="ARBA00023136"/>
    </source>
</evidence>
<dbReference type="HAMAP" id="MF_01148">
    <property type="entry name" value="Lnt"/>
    <property type="match status" value="1"/>
</dbReference>
<keyword evidence="8 9" id="KW-0012">Acyltransferase</keyword>
<comment type="similarity">
    <text evidence="2 9">Belongs to the CN hydrolase family. Apolipoprotein N-acyltransferase subfamily.</text>
</comment>
<keyword evidence="4 9" id="KW-0808">Transferase</keyword>
<dbReference type="CDD" id="cd07571">
    <property type="entry name" value="ALP_N-acyl_transferase"/>
    <property type="match status" value="1"/>
</dbReference>
<feature type="transmembrane region" description="Helical" evidence="9">
    <location>
        <begin position="191"/>
        <end position="214"/>
    </location>
</feature>
<dbReference type="GO" id="GO:0016746">
    <property type="term" value="F:acyltransferase activity"/>
    <property type="evidence" value="ECO:0007669"/>
    <property type="project" value="UniProtKB-KW"/>
</dbReference>
<dbReference type="InterPro" id="IPR045378">
    <property type="entry name" value="LNT_N"/>
</dbReference>
<gene>
    <name evidence="9 11" type="primary">lnt</name>
    <name evidence="11" type="ORF">NSPWAT_2848</name>
</gene>
<dbReference type="Gene3D" id="3.60.110.10">
    <property type="entry name" value="Carbon-nitrogen hydrolase"/>
    <property type="match status" value="1"/>
</dbReference>
<feature type="transmembrane region" description="Helical" evidence="9">
    <location>
        <begin position="110"/>
        <end position="127"/>
    </location>
</feature>
<protein>
    <recommendedName>
        <fullName evidence="9">Apolipoprotein N-acyltransferase</fullName>
        <shortName evidence="9">ALP N-acyltransferase</shortName>
        <ecNumber evidence="9">2.3.1.269</ecNumber>
    </recommendedName>
</protein>
<dbReference type="PROSITE" id="PS50263">
    <property type="entry name" value="CN_HYDROLASE"/>
    <property type="match status" value="1"/>
</dbReference>
<dbReference type="Pfam" id="PF20154">
    <property type="entry name" value="LNT_N"/>
    <property type="match status" value="1"/>
</dbReference>
<reference evidence="11 12" key="1">
    <citation type="submission" date="2022-09" db="EMBL/GenBank/DDBJ databases">
        <authorList>
            <person name="Kop L."/>
        </authorList>
    </citation>
    <scope>NUCLEOTIDE SEQUENCE [LARGE SCALE GENOMIC DNA]</scope>
    <source>
        <strain evidence="11 12">347</strain>
    </source>
</reference>
<comment type="function">
    <text evidence="9">Catalyzes the phospholipid dependent N-acylation of the N-terminal cysteine of apolipoprotein, the last step in lipoprotein maturation.</text>
</comment>
<dbReference type="RefSeq" id="WP_282012516.1">
    <property type="nucleotide sequence ID" value="NZ_OX336137.1"/>
</dbReference>
<evidence type="ECO:0000256" key="9">
    <source>
        <dbReference type="HAMAP-Rule" id="MF_01148"/>
    </source>
</evidence>
<dbReference type="InterPro" id="IPR004563">
    <property type="entry name" value="Apolipo_AcylTrfase"/>
</dbReference>
<dbReference type="PANTHER" id="PTHR38686:SF1">
    <property type="entry name" value="APOLIPOPROTEIN N-ACYLTRANSFERASE"/>
    <property type="match status" value="1"/>
</dbReference>
<evidence type="ECO:0000256" key="6">
    <source>
        <dbReference type="ARBA" id="ARBA00022989"/>
    </source>
</evidence>
<feature type="transmembrane region" description="Helical" evidence="9">
    <location>
        <begin position="47"/>
        <end position="66"/>
    </location>
</feature>
<feature type="transmembrane region" description="Helical" evidence="9">
    <location>
        <begin position="78"/>
        <end position="103"/>
    </location>
</feature>
<dbReference type="PANTHER" id="PTHR38686">
    <property type="entry name" value="APOLIPOPROTEIN N-ACYLTRANSFERASE"/>
    <property type="match status" value="1"/>
</dbReference>
<feature type="domain" description="CN hydrolase" evidence="10">
    <location>
        <begin position="230"/>
        <end position="473"/>
    </location>
</feature>
<comment type="subcellular location">
    <subcellularLocation>
        <location evidence="1 9">Cell membrane</location>
        <topology evidence="1 9">Multi-pass membrane protein</topology>
    </subcellularLocation>
</comment>
<feature type="transmembrane region" description="Helical" evidence="9">
    <location>
        <begin position="25"/>
        <end position="40"/>
    </location>
</feature>
<evidence type="ECO:0000313" key="11">
    <source>
        <dbReference type="EMBL" id="CAI2719704.1"/>
    </source>
</evidence>
<comment type="pathway">
    <text evidence="9">Protein modification; lipoprotein biosynthesis (N-acyl transfer).</text>
</comment>
<evidence type="ECO:0000259" key="10">
    <source>
        <dbReference type="PROSITE" id="PS50263"/>
    </source>
</evidence>
<dbReference type="EC" id="2.3.1.269" evidence="9"/>
<evidence type="ECO:0000256" key="2">
    <source>
        <dbReference type="ARBA" id="ARBA00010065"/>
    </source>
</evidence>
<accession>A0ABN8W137</accession>
<keyword evidence="12" id="KW-1185">Reference proteome</keyword>
<dbReference type="SUPFAM" id="SSF56317">
    <property type="entry name" value="Carbon-nitrogen hydrolase"/>
    <property type="match status" value="1"/>
</dbReference>
<comment type="catalytic activity">
    <reaction evidence="9">
        <text>N-terminal S-1,2-diacyl-sn-glyceryl-L-cysteinyl-[lipoprotein] + a glycerophospholipid = N-acyl-S-1,2-diacyl-sn-glyceryl-L-cysteinyl-[lipoprotein] + a 2-acyl-sn-glycero-3-phospholipid + H(+)</text>
        <dbReference type="Rhea" id="RHEA:48228"/>
        <dbReference type="Rhea" id="RHEA-COMP:14681"/>
        <dbReference type="Rhea" id="RHEA-COMP:14684"/>
        <dbReference type="ChEBI" id="CHEBI:15378"/>
        <dbReference type="ChEBI" id="CHEBI:136912"/>
        <dbReference type="ChEBI" id="CHEBI:140656"/>
        <dbReference type="ChEBI" id="CHEBI:140657"/>
        <dbReference type="ChEBI" id="CHEBI:140660"/>
        <dbReference type="EC" id="2.3.1.269"/>
    </reaction>
</comment>